<evidence type="ECO:0000313" key="1">
    <source>
        <dbReference type="EMBL" id="PJI92244.1"/>
    </source>
</evidence>
<sequence>MYRFTMTLVFLFWLAACGGGGGGSDRGGIDPRLARLNIYEAQKLRVLGDPGAGVMGMPRTADENLPMGTMDFSGSGTMRVENGVTPIVIFGDATLRVDFGSGDAAGAIENAFGTNSADDLVDYGGTITLQGTAAGQDMPLDYAGTLSEGDQTFGFDGTLTAVFLGNPTTALSGADLEAEIDHNGVMRSGTLVITLEETDAP</sequence>
<proteinExistence type="predicted"/>
<comment type="caution">
    <text evidence="1">The sequence shown here is derived from an EMBL/GenBank/DDBJ whole genome shotgun (WGS) entry which is preliminary data.</text>
</comment>
<evidence type="ECO:0000313" key="2">
    <source>
        <dbReference type="Proteomes" id="UP000228531"/>
    </source>
</evidence>
<accession>A0A2M8WMV1</accession>
<dbReference type="Proteomes" id="UP000228531">
    <property type="component" value="Unassembled WGS sequence"/>
</dbReference>
<name>A0A2M8WMV1_9RHOB</name>
<dbReference type="RefSeq" id="WP_100367081.1">
    <property type="nucleotide sequence ID" value="NZ_PGTY01000001.1"/>
</dbReference>
<dbReference type="EMBL" id="PGTY01000001">
    <property type="protein sequence ID" value="PJI92244.1"/>
    <property type="molecule type" value="Genomic_DNA"/>
</dbReference>
<reference evidence="1 2" key="1">
    <citation type="submission" date="2017-11" db="EMBL/GenBank/DDBJ databases">
        <title>Genomic Encyclopedia of Archaeal and Bacterial Type Strains, Phase II (KMG-II): From Individual Species to Whole Genera.</title>
        <authorList>
            <person name="Goeker M."/>
        </authorList>
    </citation>
    <scope>NUCLEOTIDE SEQUENCE [LARGE SCALE GENOMIC DNA]</scope>
    <source>
        <strain evidence="1 2">DSM 29128</strain>
    </source>
</reference>
<dbReference type="OrthoDB" id="7651544at2"/>
<evidence type="ECO:0008006" key="3">
    <source>
        <dbReference type="Google" id="ProtNLM"/>
    </source>
</evidence>
<protein>
    <recommendedName>
        <fullName evidence="3">Transferrin-binding protein B C-lobe/N-lobe beta barrel domain-containing protein</fullName>
    </recommendedName>
</protein>
<dbReference type="AlphaFoldDB" id="A0A2M8WMV1"/>
<organism evidence="1 2">
    <name type="scientific">Yoonia maricola</name>
    <dbReference type="NCBI Taxonomy" id="420999"/>
    <lineage>
        <taxon>Bacteria</taxon>
        <taxon>Pseudomonadati</taxon>
        <taxon>Pseudomonadota</taxon>
        <taxon>Alphaproteobacteria</taxon>
        <taxon>Rhodobacterales</taxon>
        <taxon>Paracoccaceae</taxon>
        <taxon>Yoonia</taxon>
    </lineage>
</organism>
<keyword evidence="2" id="KW-1185">Reference proteome</keyword>
<dbReference type="PROSITE" id="PS51257">
    <property type="entry name" value="PROKAR_LIPOPROTEIN"/>
    <property type="match status" value="1"/>
</dbReference>
<gene>
    <name evidence="1" type="ORF">BC777_1089</name>
</gene>